<dbReference type="AlphaFoldDB" id="A0A1R3FY50"/>
<comment type="caution">
    <text evidence="2">The sequence shown here is derived from an EMBL/GenBank/DDBJ whole genome shotgun (WGS) entry which is preliminary data.</text>
</comment>
<name>A0A1R3FY50_COCAP</name>
<dbReference type="EMBL" id="AWWV01016042">
    <property type="protein sequence ID" value="OMO50745.1"/>
    <property type="molecule type" value="Genomic_DNA"/>
</dbReference>
<evidence type="ECO:0000313" key="2">
    <source>
        <dbReference type="EMBL" id="OMO50745.1"/>
    </source>
</evidence>
<reference evidence="2 3" key="1">
    <citation type="submission" date="2013-09" db="EMBL/GenBank/DDBJ databases">
        <title>Corchorus capsularis genome sequencing.</title>
        <authorList>
            <person name="Alam M."/>
            <person name="Haque M.S."/>
            <person name="Islam M.S."/>
            <person name="Emdad E.M."/>
            <person name="Islam M.M."/>
            <person name="Ahmed B."/>
            <person name="Halim A."/>
            <person name="Hossen Q.M.M."/>
            <person name="Hossain M.Z."/>
            <person name="Ahmed R."/>
            <person name="Khan M.M."/>
            <person name="Islam R."/>
            <person name="Rashid M.M."/>
            <person name="Khan S.A."/>
            <person name="Rahman M.S."/>
            <person name="Alam M."/>
        </authorList>
    </citation>
    <scope>NUCLEOTIDE SEQUENCE [LARGE SCALE GENOMIC DNA]</scope>
    <source>
        <strain evidence="3">cv. CVL-1</strain>
        <tissue evidence="2">Whole seedling</tissue>
    </source>
</reference>
<feature type="compositionally biased region" description="Low complexity" evidence="1">
    <location>
        <begin position="1"/>
        <end position="12"/>
    </location>
</feature>
<dbReference type="Proteomes" id="UP000188268">
    <property type="component" value="Unassembled WGS sequence"/>
</dbReference>
<evidence type="ECO:0000313" key="3">
    <source>
        <dbReference type="Proteomes" id="UP000188268"/>
    </source>
</evidence>
<gene>
    <name evidence="2" type="ORF">CCACVL1_30282</name>
</gene>
<accession>A0A1R3FY50</accession>
<sequence length="80" mass="8673">MADQGAGQQGQDSNPTQGDLRAEFEKKLSIAQEAAKKAIEQIEKCIRIETALAGVSRQVANQIQAYEDEVKARDDLKLGG</sequence>
<dbReference type="Gramene" id="OMO50745">
    <property type="protein sequence ID" value="OMO50745"/>
    <property type="gene ID" value="CCACVL1_30282"/>
</dbReference>
<evidence type="ECO:0000256" key="1">
    <source>
        <dbReference type="SAM" id="MobiDB-lite"/>
    </source>
</evidence>
<organism evidence="2 3">
    <name type="scientific">Corchorus capsularis</name>
    <name type="common">Jute</name>
    <dbReference type="NCBI Taxonomy" id="210143"/>
    <lineage>
        <taxon>Eukaryota</taxon>
        <taxon>Viridiplantae</taxon>
        <taxon>Streptophyta</taxon>
        <taxon>Embryophyta</taxon>
        <taxon>Tracheophyta</taxon>
        <taxon>Spermatophyta</taxon>
        <taxon>Magnoliopsida</taxon>
        <taxon>eudicotyledons</taxon>
        <taxon>Gunneridae</taxon>
        <taxon>Pentapetalae</taxon>
        <taxon>rosids</taxon>
        <taxon>malvids</taxon>
        <taxon>Malvales</taxon>
        <taxon>Malvaceae</taxon>
        <taxon>Grewioideae</taxon>
        <taxon>Apeibeae</taxon>
        <taxon>Corchorus</taxon>
    </lineage>
</organism>
<proteinExistence type="predicted"/>
<keyword evidence="3" id="KW-1185">Reference proteome</keyword>
<feature type="region of interest" description="Disordered" evidence="1">
    <location>
        <begin position="1"/>
        <end position="21"/>
    </location>
</feature>
<protein>
    <submittedName>
        <fullName evidence="2">Forkhead box protein C2</fullName>
    </submittedName>
</protein>